<name>A0A183EXU1_9BILA</name>
<evidence type="ECO:0000313" key="3">
    <source>
        <dbReference type="WBParaSite" id="GPUH_0002581201-mRNA-1"/>
    </source>
</evidence>
<reference evidence="3" key="1">
    <citation type="submission" date="2016-06" db="UniProtKB">
        <authorList>
            <consortium name="WormBaseParasite"/>
        </authorList>
    </citation>
    <scope>IDENTIFICATION</scope>
</reference>
<gene>
    <name evidence="1" type="ORF">GPUH_LOCUS25780</name>
</gene>
<dbReference type="EMBL" id="UYRT01106849">
    <property type="protein sequence ID" value="VDN44659.1"/>
    <property type="molecule type" value="Genomic_DNA"/>
</dbReference>
<organism evidence="3">
    <name type="scientific">Gongylonema pulchrum</name>
    <dbReference type="NCBI Taxonomy" id="637853"/>
    <lineage>
        <taxon>Eukaryota</taxon>
        <taxon>Metazoa</taxon>
        <taxon>Ecdysozoa</taxon>
        <taxon>Nematoda</taxon>
        <taxon>Chromadorea</taxon>
        <taxon>Rhabditida</taxon>
        <taxon>Spirurina</taxon>
        <taxon>Spiruromorpha</taxon>
        <taxon>Spiruroidea</taxon>
        <taxon>Gongylonematidae</taxon>
        <taxon>Gongylonema</taxon>
    </lineage>
</organism>
<dbReference type="Proteomes" id="UP000271098">
    <property type="component" value="Unassembled WGS sequence"/>
</dbReference>
<reference evidence="1 2" key="2">
    <citation type="submission" date="2018-11" db="EMBL/GenBank/DDBJ databases">
        <authorList>
            <consortium name="Pathogen Informatics"/>
        </authorList>
    </citation>
    <scope>NUCLEOTIDE SEQUENCE [LARGE SCALE GENOMIC DNA]</scope>
</reference>
<protein>
    <submittedName>
        <fullName evidence="3">DUF2098 domain-containing protein</fullName>
    </submittedName>
</protein>
<dbReference type="AlphaFoldDB" id="A0A183EXU1"/>
<evidence type="ECO:0000313" key="1">
    <source>
        <dbReference type="EMBL" id="VDN44659.1"/>
    </source>
</evidence>
<dbReference type="WBParaSite" id="GPUH_0002581201-mRNA-1">
    <property type="protein sequence ID" value="GPUH_0002581201-mRNA-1"/>
    <property type="gene ID" value="GPUH_0002581201"/>
</dbReference>
<accession>A0A183EXU1</accession>
<evidence type="ECO:0000313" key="2">
    <source>
        <dbReference type="Proteomes" id="UP000271098"/>
    </source>
</evidence>
<keyword evidence="2" id="KW-1185">Reference proteome</keyword>
<sequence length="58" mass="6732">MAAEVAMNDEDEQQGYTWEVDYAEGSRRFLSVLNNKHKYSAFVRLLLVISVAYVRPSY</sequence>
<proteinExistence type="predicted"/>